<feature type="compositionally biased region" description="Basic and acidic residues" evidence="1">
    <location>
        <begin position="83"/>
        <end position="99"/>
    </location>
</feature>
<keyword evidence="4" id="KW-1185">Reference proteome</keyword>
<reference evidence="4" key="1">
    <citation type="submission" date="2012-12" db="EMBL/GenBank/DDBJ databases">
        <authorList>
            <person name="Hellsten U."/>
            <person name="Grimwood J."/>
            <person name="Chapman J.A."/>
            <person name="Shapiro H."/>
            <person name="Aerts A."/>
            <person name="Otillar R.P."/>
            <person name="Terry A.Y."/>
            <person name="Boore J.L."/>
            <person name="Simakov O."/>
            <person name="Marletaz F."/>
            <person name="Cho S.-J."/>
            <person name="Edsinger-Gonzales E."/>
            <person name="Havlak P."/>
            <person name="Kuo D.-H."/>
            <person name="Larsson T."/>
            <person name="Lv J."/>
            <person name="Arendt D."/>
            <person name="Savage R."/>
            <person name="Osoegawa K."/>
            <person name="de Jong P."/>
            <person name="Lindberg D.R."/>
            <person name="Seaver E.C."/>
            <person name="Weisblat D.A."/>
            <person name="Putnam N.H."/>
            <person name="Grigoriev I.V."/>
            <person name="Rokhsar D.S."/>
        </authorList>
    </citation>
    <scope>NUCLEOTIDE SEQUENCE</scope>
    <source>
        <strain evidence="4">I ESC-2004</strain>
    </source>
</reference>
<dbReference type="EMBL" id="KB292008">
    <property type="protein sequence ID" value="ELU18306.1"/>
    <property type="molecule type" value="Genomic_DNA"/>
</dbReference>
<feature type="region of interest" description="Disordered" evidence="1">
    <location>
        <begin position="37"/>
        <end position="107"/>
    </location>
</feature>
<evidence type="ECO:0000256" key="1">
    <source>
        <dbReference type="SAM" id="MobiDB-lite"/>
    </source>
</evidence>
<sequence length="293" mass="32511">MAPDNMLLRMGTHTGYNNNILIAGGDQKLGLAENVNEPAPLVDNNTGEEGIVKPQPSPSTPVSRSNSLPEIELTPTIPAQEVADNKKHDDEKKIHRGSDQVDDSGQNLKIASTMSRSTTQPKKKGIVLVLEDTPIPAKHLNALQSSIEEMQFDVDVFENETFDKGITLIVQEVLQSRNTNPFLFYIRCHDDFVDQLNAILSSKTSVHYHQHVIIFIDCISKHESRGRTTVALPPDTLLFLSSTAAGWPPNWVIKDEGGGVLGITFNVQYDEDLLAGLEIRLTRQWRVKILTVK</sequence>
<dbReference type="EnsemblMetazoa" id="CapteT190057">
    <property type="protein sequence ID" value="CapteP190057"/>
    <property type="gene ID" value="CapteG190057"/>
</dbReference>
<organism evidence="2">
    <name type="scientific">Capitella teleta</name>
    <name type="common">Polychaete worm</name>
    <dbReference type="NCBI Taxonomy" id="283909"/>
    <lineage>
        <taxon>Eukaryota</taxon>
        <taxon>Metazoa</taxon>
        <taxon>Spiralia</taxon>
        <taxon>Lophotrochozoa</taxon>
        <taxon>Annelida</taxon>
        <taxon>Polychaeta</taxon>
        <taxon>Sedentaria</taxon>
        <taxon>Scolecida</taxon>
        <taxon>Capitellidae</taxon>
        <taxon>Capitella</taxon>
    </lineage>
</organism>
<dbReference type="HOGENOM" id="CLU_950734_0_0_1"/>
<name>R7VLI7_CAPTE</name>
<gene>
    <name evidence="2" type="ORF">CAPTEDRAFT_190057</name>
</gene>
<dbReference type="EMBL" id="AMQN01016384">
    <property type="status" value="NOT_ANNOTATED_CDS"/>
    <property type="molecule type" value="Genomic_DNA"/>
</dbReference>
<dbReference type="AlphaFoldDB" id="R7VLI7"/>
<evidence type="ECO:0000313" key="4">
    <source>
        <dbReference type="Proteomes" id="UP000014760"/>
    </source>
</evidence>
<reference evidence="2 4" key="2">
    <citation type="journal article" date="2013" name="Nature">
        <title>Insights into bilaterian evolution from three spiralian genomes.</title>
        <authorList>
            <person name="Simakov O."/>
            <person name="Marletaz F."/>
            <person name="Cho S.J."/>
            <person name="Edsinger-Gonzales E."/>
            <person name="Havlak P."/>
            <person name="Hellsten U."/>
            <person name="Kuo D.H."/>
            <person name="Larsson T."/>
            <person name="Lv J."/>
            <person name="Arendt D."/>
            <person name="Savage R."/>
            <person name="Osoegawa K."/>
            <person name="de Jong P."/>
            <person name="Grimwood J."/>
            <person name="Chapman J.A."/>
            <person name="Shapiro H."/>
            <person name="Aerts A."/>
            <person name="Otillar R.P."/>
            <person name="Terry A.Y."/>
            <person name="Boore J.L."/>
            <person name="Grigoriev I.V."/>
            <person name="Lindberg D.R."/>
            <person name="Seaver E.C."/>
            <person name="Weisblat D.A."/>
            <person name="Putnam N.H."/>
            <person name="Rokhsar D.S."/>
        </authorList>
    </citation>
    <scope>NUCLEOTIDE SEQUENCE</scope>
    <source>
        <strain evidence="2 4">I ESC-2004</strain>
    </source>
</reference>
<reference evidence="3" key="3">
    <citation type="submission" date="2015-06" db="UniProtKB">
        <authorList>
            <consortium name="EnsemblMetazoa"/>
        </authorList>
    </citation>
    <scope>IDENTIFICATION</scope>
</reference>
<proteinExistence type="predicted"/>
<protein>
    <submittedName>
        <fullName evidence="2 3">Uncharacterized protein</fullName>
    </submittedName>
</protein>
<evidence type="ECO:0000313" key="2">
    <source>
        <dbReference type="EMBL" id="ELU18306.1"/>
    </source>
</evidence>
<evidence type="ECO:0000313" key="3">
    <source>
        <dbReference type="EnsemblMetazoa" id="CapteP190057"/>
    </source>
</evidence>
<dbReference type="Proteomes" id="UP000014760">
    <property type="component" value="Unassembled WGS sequence"/>
</dbReference>
<accession>R7VLI7</accession>